<keyword evidence="6 8" id="KW-0472">Membrane</keyword>
<evidence type="ECO:0000313" key="9">
    <source>
        <dbReference type="EMBL" id="KAK5697987.1"/>
    </source>
</evidence>
<keyword evidence="7" id="KW-0325">Glycoprotein</keyword>
<sequence>MPAMETVFTVLFWILFVFRYLRLVVGIFTFVLYAPKPTRSNPAHTAQDVTVVIPTTFKSEEEFAHCLKNVIAELPAAVIVVTSNANVPLISEMCAVMCYANVTVLGVDKLNKRVQMTKALKQVKTNIVVFADDDVFWPSGYLARLLAVFDDPETGAGGTRQRVRRNPGTFINLFNLLGISYLERRAWNNICTNAIDGSLSTLSGRTAAYRTEILQKPALYKWLEHQTDDDKCLTRYVYSHGWRITIQSDPRAVLETTLEDNHKFLSQCMRWARGHWRGNNTVMQKETYWRSTRYWWGLYVIYVSSVACISAILYDGMLFMLLRGAVHGSDYAHTAYLSLVAWILFSKVVKMIPHFLRHPQDMMYIPAMILFSYLHGFINIYACCTTSNTAWGGQSIASLEKPRAQNEEVVPLLRNATTGAEVCPEPRLGRMIFGGDYFSSSPAPAPRYIDLYA</sequence>
<feature type="transmembrane region" description="Helical" evidence="8">
    <location>
        <begin position="12"/>
        <end position="34"/>
    </location>
</feature>
<evidence type="ECO:0000313" key="10">
    <source>
        <dbReference type="Proteomes" id="UP001310594"/>
    </source>
</evidence>
<comment type="subcellular location">
    <subcellularLocation>
        <location evidence="1">Membrane</location>
    </subcellularLocation>
</comment>
<dbReference type="GO" id="GO:0016757">
    <property type="term" value="F:glycosyltransferase activity"/>
    <property type="evidence" value="ECO:0007669"/>
    <property type="project" value="UniProtKB-KW"/>
</dbReference>
<dbReference type="InterPro" id="IPR029044">
    <property type="entry name" value="Nucleotide-diphossugar_trans"/>
</dbReference>
<dbReference type="Proteomes" id="UP001310594">
    <property type="component" value="Unassembled WGS sequence"/>
</dbReference>
<evidence type="ECO:0000256" key="1">
    <source>
        <dbReference type="ARBA" id="ARBA00004370"/>
    </source>
</evidence>
<dbReference type="Gene3D" id="3.90.550.10">
    <property type="entry name" value="Spore Coat Polysaccharide Biosynthesis Protein SpsA, Chain A"/>
    <property type="match status" value="1"/>
</dbReference>
<evidence type="ECO:0008006" key="11">
    <source>
        <dbReference type="Google" id="ProtNLM"/>
    </source>
</evidence>
<dbReference type="GO" id="GO:0016020">
    <property type="term" value="C:membrane"/>
    <property type="evidence" value="ECO:0007669"/>
    <property type="project" value="UniProtKB-SubCell"/>
</dbReference>
<dbReference type="InterPro" id="IPR052427">
    <property type="entry name" value="Glycosyltrans_GT2/GT47"/>
</dbReference>
<dbReference type="PANTHER" id="PTHR47844">
    <property type="entry name" value="SYNTHASE CPS1, PUTATIVE (AFU_ORTHOLOGUE AFUA_7G02500)-RELATED"/>
    <property type="match status" value="1"/>
</dbReference>
<comment type="caution">
    <text evidence="9">The sequence shown here is derived from an EMBL/GenBank/DDBJ whole genome shotgun (WGS) entry which is preliminary data.</text>
</comment>
<name>A0AAN7VQ51_9PEZI</name>
<keyword evidence="5 8" id="KW-1133">Transmembrane helix</keyword>
<keyword evidence="4 8" id="KW-0812">Transmembrane</keyword>
<keyword evidence="2" id="KW-0328">Glycosyltransferase</keyword>
<protein>
    <recommendedName>
        <fullName evidence="11">Glycosyltransferase 2-like domain-containing protein</fullName>
    </recommendedName>
</protein>
<evidence type="ECO:0000256" key="6">
    <source>
        <dbReference type="ARBA" id="ARBA00023136"/>
    </source>
</evidence>
<reference evidence="9" key="1">
    <citation type="submission" date="2023-08" db="EMBL/GenBank/DDBJ databases">
        <title>Black Yeasts Isolated from many extreme environments.</title>
        <authorList>
            <person name="Coleine C."/>
            <person name="Stajich J.E."/>
            <person name="Selbmann L."/>
        </authorList>
    </citation>
    <scope>NUCLEOTIDE SEQUENCE</scope>
    <source>
        <strain evidence="9">CCFEE 5810</strain>
    </source>
</reference>
<evidence type="ECO:0000256" key="2">
    <source>
        <dbReference type="ARBA" id="ARBA00022676"/>
    </source>
</evidence>
<dbReference type="SUPFAM" id="SSF53448">
    <property type="entry name" value="Nucleotide-diphospho-sugar transferases"/>
    <property type="match status" value="1"/>
</dbReference>
<dbReference type="Pfam" id="PF13641">
    <property type="entry name" value="Glyco_tranf_2_3"/>
    <property type="match status" value="1"/>
</dbReference>
<dbReference type="PANTHER" id="PTHR47844:SF1">
    <property type="entry name" value="EXOSTOSIN-LIKE 2"/>
    <property type="match status" value="1"/>
</dbReference>
<proteinExistence type="predicted"/>
<evidence type="ECO:0000256" key="7">
    <source>
        <dbReference type="ARBA" id="ARBA00023180"/>
    </source>
</evidence>
<evidence type="ECO:0000256" key="8">
    <source>
        <dbReference type="SAM" id="Phobius"/>
    </source>
</evidence>
<evidence type="ECO:0000256" key="5">
    <source>
        <dbReference type="ARBA" id="ARBA00022989"/>
    </source>
</evidence>
<evidence type="ECO:0000256" key="3">
    <source>
        <dbReference type="ARBA" id="ARBA00022679"/>
    </source>
</evidence>
<dbReference type="EMBL" id="JAVRQU010000010">
    <property type="protein sequence ID" value="KAK5697987.1"/>
    <property type="molecule type" value="Genomic_DNA"/>
</dbReference>
<organism evidence="9 10">
    <name type="scientific">Elasticomyces elasticus</name>
    <dbReference type="NCBI Taxonomy" id="574655"/>
    <lineage>
        <taxon>Eukaryota</taxon>
        <taxon>Fungi</taxon>
        <taxon>Dikarya</taxon>
        <taxon>Ascomycota</taxon>
        <taxon>Pezizomycotina</taxon>
        <taxon>Dothideomycetes</taxon>
        <taxon>Dothideomycetidae</taxon>
        <taxon>Mycosphaerellales</taxon>
        <taxon>Teratosphaeriaceae</taxon>
        <taxon>Elasticomyces</taxon>
    </lineage>
</organism>
<dbReference type="AlphaFoldDB" id="A0AAN7VQ51"/>
<gene>
    <name evidence="9" type="ORF">LTR97_006947</name>
</gene>
<feature type="transmembrane region" description="Helical" evidence="8">
    <location>
        <begin position="364"/>
        <end position="382"/>
    </location>
</feature>
<accession>A0AAN7VQ51</accession>
<feature type="transmembrane region" description="Helical" evidence="8">
    <location>
        <begin position="334"/>
        <end position="352"/>
    </location>
</feature>
<evidence type="ECO:0000256" key="4">
    <source>
        <dbReference type="ARBA" id="ARBA00022692"/>
    </source>
</evidence>
<feature type="transmembrane region" description="Helical" evidence="8">
    <location>
        <begin position="294"/>
        <end position="314"/>
    </location>
</feature>
<keyword evidence="3" id="KW-0808">Transferase</keyword>